<evidence type="ECO:0000313" key="3">
    <source>
        <dbReference type="EMBL" id="KAK9535078.1"/>
    </source>
</evidence>
<proteinExistence type="predicted"/>
<keyword evidence="2" id="KW-0732">Signal</keyword>
<dbReference type="Proteomes" id="UP001488805">
    <property type="component" value="Unassembled WGS sequence"/>
</dbReference>
<protein>
    <submittedName>
        <fullName evidence="3">Uncharacterized protein</fullName>
    </submittedName>
</protein>
<dbReference type="AlphaFoldDB" id="A0AAW1FK28"/>
<feature type="signal peptide" evidence="2">
    <location>
        <begin position="1"/>
        <end position="19"/>
    </location>
</feature>
<feature type="chain" id="PRO_5043844680" evidence="2">
    <location>
        <begin position="20"/>
        <end position="73"/>
    </location>
</feature>
<keyword evidence="4" id="KW-1185">Reference proteome</keyword>
<name>A0AAW1FK28_ZOAVI</name>
<accession>A0AAW1FK28</accession>
<evidence type="ECO:0000256" key="2">
    <source>
        <dbReference type="SAM" id="SignalP"/>
    </source>
</evidence>
<reference evidence="3 4" key="1">
    <citation type="journal article" date="2024" name="Genome Biol. Evol.">
        <title>Chromosome-level genome assembly of the viviparous eelpout Zoarces viviparus.</title>
        <authorList>
            <person name="Fuhrmann N."/>
            <person name="Brasseur M.V."/>
            <person name="Bakowski C.E."/>
            <person name="Podsiadlowski L."/>
            <person name="Prost S."/>
            <person name="Krehenwinkel H."/>
            <person name="Mayer C."/>
        </authorList>
    </citation>
    <scope>NUCLEOTIDE SEQUENCE [LARGE SCALE GENOMIC DNA]</scope>
    <source>
        <strain evidence="3">NO-MEL_2022_Ind0_liver</strain>
    </source>
</reference>
<organism evidence="3 4">
    <name type="scientific">Zoarces viviparus</name>
    <name type="common">Viviparous eelpout</name>
    <name type="synonym">Blennius viviparus</name>
    <dbReference type="NCBI Taxonomy" id="48416"/>
    <lineage>
        <taxon>Eukaryota</taxon>
        <taxon>Metazoa</taxon>
        <taxon>Chordata</taxon>
        <taxon>Craniata</taxon>
        <taxon>Vertebrata</taxon>
        <taxon>Euteleostomi</taxon>
        <taxon>Actinopterygii</taxon>
        <taxon>Neopterygii</taxon>
        <taxon>Teleostei</taxon>
        <taxon>Neoteleostei</taxon>
        <taxon>Acanthomorphata</taxon>
        <taxon>Eupercaria</taxon>
        <taxon>Perciformes</taxon>
        <taxon>Cottioidei</taxon>
        <taxon>Zoarcales</taxon>
        <taxon>Zoarcidae</taxon>
        <taxon>Zoarcinae</taxon>
        <taxon>Zoarces</taxon>
    </lineage>
</organism>
<evidence type="ECO:0000313" key="4">
    <source>
        <dbReference type="Proteomes" id="UP001488805"/>
    </source>
</evidence>
<gene>
    <name evidence="3" type="ORF">VZT92_007481</name>
</gene>
<dbReference type="EMBL" id="JBCEZU010000056">
    <property type="protein sequence ID" value="KAK9535078.1"/>
    <property type="molecule type" value="Genomic_DNA"/>
</dbReference>
<sequence length="73" mass="7463">MWLQTPASVSPGCLLTALAMGGGQSPPSSPQCEDGISAQRGHGQESPSLAEPQHWAEQLGGSGPTGYSKTDKI</sequence>
<feature type="region of interest" description="Disordered" evidence="1">
    <location>
        <begin position="17"/>
        <end position="73"/>
    </location>
</feature>
<comment type="caution">
    <text evidence="3">The sequence shown here is derived from an EMBL/GenBank/DDBJ whole genome shotgun (WGS) entry which is preliminary data.</text>
</comment>
<evidence type="ECO:0000256" key="1">
    <source>
        <dbReference type="SAM" id="MobiDB-lite"/>
    </source>
</evidence>